<dbReference type="InterPro" id="IPR036390">
    <property type="entry name" value="WH_DNA-bd_sf"/>
</dbReference>
<evidence type="ECO:0000313" key="3">
    <source>
        <dbReference type="Proteomes" id="UP000264589"/>
    </source>
</evidence>
<proteinExistence type="predicted"/>
<gene>
    <name evidence="2" type="ORF">DX908_11150</name>
</gene>
<keyword evidence="3" id="KW-1185">Reference proteome</keyword>
<dbReference type="SMART" id="SM00100">
    <property type="entry name" value="cNMP"/>
    <property type="match status" value="1"/>
</dbReference>
<dbReference type="CDD" id="cd00038">
    <property type="entry name" value="CAP_ED"/>
    <property type="match status" value="1"/>
</dbReference>
<dbReference type="EMBL" id="QUQO01000001">
    <property type="protein sequence ID" value="RFB05775.1"/>
    <property type="molecule type" value="Genomic_DNA"/>
</dbReference>
<organism evidence="2 3">
    <name type="scientific">Parvularcula marina</name>
    <dbReference type="NCBI Taxonomy" id="2292771"/>
    <lineage>
        <taxon>Bacteria</taxon>
        <taxon>Pseudomonadati</taxon>
        <taxon>Pseudomonadota</taxon>
        <taxon>Alphaproteobacteria</taxon>
        <taxon>Parvularculales</taxon>
        <taxon>Parvularculaceae</taxon>
        <taxon>Parvularcula</taxon>
    </lineage>
</organism>
<name>A0A371RJZ6_9PROT</name>
<reference evidence="2 3" key="1">
    <citation type="submission" date="2018-08" db="EMBL/GenBank/DDBJ databases">
        <title>Parvularcula sp. SM1705, isolated from surface water of the South Sea China.</title>
        <authorList>
            <person name="Sun L."/>
        </authorList>
    </citation>
    <scope>NUCLEOTIDE SEQUENCE [LARGE SCALE GENOMIC DNA]</scope>
    <source>
        <strain evidence="2 3">SM1705</strain>
    </source>
</reference>
<sequence>MASEELKRIIKEGAAKEQASGSELSCLRPFELLDADCLAGLVLAEEKVSYEAGDTVVVTGQFDGTLLYGLISGTARIVRPAVKAGDFDVQEANEGDVVGLAELLASGETSPSGIGITALTDLEILLFDGDLLLEACKADRKVADGLLRYAAQQWLAASRPADTEAHRDLRIYRHLISLAERNGEKSVIREMPRHSQLAEQCGVTDRDAAAAVALLIDKGIVRRDYPSLVIEDMAALRASAY</sequence>
<dbReference type="OrthoDB" id="9849328at2"/>
<evidence type="ECO:0000259" key="1">
    <source>
        <dbReference type="PROSITE" id="PS50042"/>
    </source>
</evidence>
<dbReference type="Gene3D" id="1.10.10.10">
    <property type="entry name" value="Winged helix-like DNA-binding domain superfamily/Winged helix DNA-binding domain"/>
    <property type="match status" value="1"/>
</dbReference>
<accession>A0A371RJZ6</accession>
<dbReference type="InterPro" id="IPR036388">
    <property type="entry name" value="WH-like_DNA-bd_sf"/>
</dbReference>
<dbReference type="AlphaFoldDB" id="A0A371RJZ6"/>
<feature type="domain" description="Cyclic nucleotide-binding" evidence="1">
    <location>
        <begin position="29"/>
        <end position="128"/>
    </location>
</feature>
<dbReference type="InParanoid" id="A0A371RJZ6"/>
<protein>
    <submittedName>
        <fullName evidence="2">Crp/Fnr family transcriptional regulator</fullName>
    </submittedName>
</protein>
<dbReference type="PROSITE" id="PS50042">
    <property type="entry name" value="CNMP_BINDING_3"/>
    <property type="match status" value="1"/>
</dbReference>
<dbReference type="Proteomes" id="UP000264589">
    <property type="component" value="Unassembled WGS sequence"/>
</dbReference>
<dbReference type="SUPFAM" id="SSF51206">
    <property type="entry name" value="cAMP-binding domain-like"/>
    <property type="match status" value="1"/>
</dbReference>
<dbReference type="InterPro" id="IPR010916">
    <property type="entry name" value="TonB_box_CS"/>
</dbReference>
<evidence type="ECO:0000313" key="2">
    <source>
        <dbReference type="EMBL" id="RFB05775.1"/>
    </source>
</evidence>
<comment type="caution">
    <text evidence="2">The sequence shown here is derived from an EMBL/GenBank/DDBJ whole genome shotgun (WGS) entry which is preliminary data.</text>
</comment>
<dbReference type="Pfam" id="PF00027">
    <property type="entry name" value="cNMP_binding"/>
    <property type="match status" value="1"/>
</dbReference>
<dbReference type="InterPro" id="IPR014710">
    <property type="entry name" value="RmlC-like_jellyroll"/>
</dbReference>
<dbReference type="RefSeq" id="WP_116392408.1">
    <property type="nucleotide sequence ID" value="NZ_QUQO01000001.1"/>
</dbReference>
<dbReference type="SUPFAM" id="SSF46785">
    <property type="entry name" value="Winged helix' DNA-binding domain"/>
    <property type="match status" value="1"/>
</dbReference>
<dbReference type="Gene3D" id="2.60.120.10">
    <property type="entry name" value="Jelly Rolls"/>
    <property type="match status" value="1"/>
</dbReference>
<dbReference type="PROSITE" id="PS00430">
    <property type="entry name" value="TONB_DEPENDENT_REC_1"/>
    <property type="match status" value="1"/>
</dbReference>
<dbReference type="InterPro" id="IPR018490">
    <property type="entry name" value="cNMP-bd_dom_sf"/>
</dbReference>
<dbReference type="InterPro" id="IPR000595">
    <property type="entry name" value="cNMP-bd_dom"/>
</dbReference>